<organism evidence="2 3">
    <name type="scientific">Fusarium sarcochroum</name>
    <dbReference type="NCBI Taxonomy" id="1208366"/>
    <lineage>
        <taxon>Eukaryota</taxon>
        <taxon>Fungi</taxon>
        <taxon>Dikarya</taxon>
        <taxon>Ascomycota</taxon>
        <taxon>Pezizomycotina</taxon>
        <taxon>Sordariomycetes</taxon>
        <taxon>Hypocreomycetidae</taxon>
        <taxon>Hypocreales</taxon>
        <taxon>Nectriaceae</taxon>
        <taxon>Fusarium</taxon>
        <taxon>Fusarium lateritium species complex</taxon>
    </lineage>
</organism>
<accession>A0A8H4TVH1</accession>
<keyword evidence="1" id="KW-0732">Signal</keyword>
<name>A0A8H4TVH1_9HYPO</name>
<sequence>MRVLTTGLFGATMLASVTTATTAKIGYISTLVPDPTGGLPSPGCGLVVGVVEDNGQLHSYWFGENGKDQPIDACPGADVKLFCERWGCPYKFDFNTLEQDPLPVVLQVNSDSHIDNSISVDWITLGDGQKTVKCNWVTDDTTGDPDSAQIHWTWHCDV</sequence>
<evidence type="ECO:0000256" key="1">
    <source>
        <dbReference type="SAM" id="SignalP"/>
    </source>
</evidence>
<feature type="chain" id="PRO_5034788539" evidence="1">
    <location>
        <begin position="20"/>
        <end position="158"/>
    </location>
</feature>
<feature type="signal peptide" evidence="1">
    <location>
        <begin position="1"/>
        <end position="19"/>
    </location>
</feature>
<dbReference type="EMBL" id="JABEXW010000384">
    <property type="protein sequence ID" value="KAF4964881.1"/>
    <property type="molecule type" value="Genomic_DNA"/>
</dbReference>
<comment type="caution">
    <text evidence="2">The sequence shown here is derived from an EMBL/GenBank/DDBJ whole genome shotgun (WGS) entry which is preliminary data.</text>
</comment>
<evidence type="ECO:0000313" key="3">
    <source>
        <dbReference type="Proteomes" id="UP000622797"/>
    </source>
</evidence>
<gene>
    <name evidence="2" type="ORF">FSARC_7226</name>
</gene>
<proteinExistence type="predicted"/>
<dbReference type="Proteomes" id="UP000622797">
    <property type="component" value="Unassembled WGS sequence"/>
</dbReference>
<protein>
    <submittedName>
        <fullName evidence="2">Uncharacterized protein</fullName>
    </submittedName>
</protein>
<evidence type="ECO:0000313" key="2">
    <source>
        <dbReference type="EMBL" id="KAF4964881.1"/>
    </source>
</evidence>
<reference evidence="2" key="1">
    <citation type="journal article" date="2020" name="BMC Genomics">
        <title>Correction to: Identification and distribution of gene clusters required for synthesis of sphingolipid metabolism inhibitors in diverse species of the filamentous fungus Fusarium.</title>
        <authorList>
            <person name="Kim H.S."/>
            <person name="Lohmar J.M."/>
            <person name="Busman M."/>
            <person name="Brown D.W."/>
            <person name="Naumann T.A."/>
            <person name="Divon H.H."/>
            <person name="Lysoe E."/>
            <person name="Uhlig S."/>
            <person name="Proctor R.H."/>
        </authorList>
    </citation>
    <scope>NUCLEOTIDE SEQUENCE</scope>
    <source>
        <strain evidence="2">NRRL 20472</strain>
    </source>
</reference>
<keyword evidence="3" id="KW-1185">Reference proteome</keyword>
<reference evidence="2" key="2">
    <citation type="submission" date="2020-05" db="EMBL/GenBank/DDBJ databases">
        <authorList>
            <person name="Kim H.-S."/>
            <person name="Proctor R.H."/>
            <person name="Brown D.W."/>
        </authorList>
    </citation>
    <scope>NUCLEOTIDE SEQUENCE</scope>
    <source>
        <strain evidence="2">NRRL 20472</strain>
    </source>
</reference>
<dbReference type="AlphaFoldDB" id="A0A8H4TVH1"/>